<dbReference type="KEGG" id="mmaa:FR932_17400"/>
<protein>
    <submittedName>
        <fullName evidence="2">DUF484 family protein</fullName>
    </submittedName>
</protein>
<name>A0A5J6WMX0_MORMI</name>
<organism evidence="2 3">
    <name type="scientific">Moritella marina ATCC 15381</name>
    <dbReference type="NCBI Taxonomy" id="1202962"/>
    <lineage>
        <taxon>Bacteria</taxon>
        <taxon>Pseudomonadati</taxon>
        <taxon>Pseudomonadota</taxon>
        <taxon>Gammaproteobacteria</taxon>
        <taxon>Alteromonadales</taxon>
        <taxon>Moritellaceae</taxon>
        <taxon>Moritella</taxon>
    </lineage>
</organism>
<dbReference type="AlphaFoldDB" id="A0A5J6WMX0"/>
<feature type="coiled-coil region" evidence="1">
    <location>
        <begin position="52"/>
        <end position="79"/>
    </location>
</feature>
<evidence type="ECO:0000313" key="2">
    <source>
        <dbReference type="EMBL" id="QFI39489.1"/>
    </source>
</evidence>
<reference evidence="2 3" key="1">
    <citation type="submission" date="2019-09" db="EMBL/GenBank/DDBJ databases">
        <title>Hybrid Assembly of the complete Genome of the Deep-Sea Bacterium Moritella marina from long Nanopore and Illumina reads.</title>
        <authorList>
            <person name="Magin S."/>
            <person name="Georgoulis A."/>
            <person name="Papadimitriou K."/>
            <person name="Iliakis G."/>
            <person name="Vorgias C.E."/>
        </authorList>
    </citation>
    <scope>NUCLEOTIDE SEQUENCE [LARGE SCALE GENOMIC DNA]</scope>
    <source>
        <strain evidence="2 3">MP-1</strain>
    </source>
</reference>
<gene>
    <name evidence="2" type="ORF">FR932_17400</name>
</gene>
<dbReference type="RefSeq" id="WP_019441276.1">
    <property type="nucleotide sequence ID" value="NZ_ALOE01000014.1"/>
</dbReference>
<sequence>MIDVSASVLDVESPAILEQDVIAFLQANPDFFVRNNELVDSLPISHGQQGSVSLVTVRLDRQRQRITDLEQQLQQLVAIAADNDKLFRIYADIYTALFHCTSVMQMQRILVNEIQSQLPLAAVNLHLNEAYFHLKSQYLPLAISAGQLIRIRQQQFAGGDHYFGPVTGVDKAVLFGQDALVNSVALMALGERGEYGLLAIGSANADHYQAGMDNLLLGQLCRIISTLLPQLMPLRDNAIKK</sequence>
<evidence type="ECO:0000256" key="1">
    <source>
        <dbReference type="SAM" id="Coils"/>
    </source>
</evidence>
<accession>A0A5J6WMX0</accession>
<proteinExistence type="predicted"/>
<evidence type="ECO:0000313" key="3">
    <source>
        <dbReference type="Proteomes" id="UP000327424"/>
    </source>
</evidence>
<dbReference type="PANTHER" id="PTHR38765">
    <property type="entry name" value="DUF484 DOMAIN-CONTAINING PROTEIN"/>
    <property type="match status" value="1"/>
</dbReference>
<dbReference type="Gene3D" id="3.30.450.40">
    <property type="match status" value="1"/>
</dbReference>
<dbReference type="Pfam" id="PF04340">
    <property type="entry name" value="DUF484"/>
    <property type="match status" value="1"/>
</dbReference>
<keyword evidence="1" id="KW-0175">Coiled coil</keyword>
<dbReference type="OrthoDB" id="8525200at2"/>
<dbReference type="EMBL" id="CP044399">
    <property type="protein sequence ID" value="QFI39489.1"/>
    <property type="molecule type" value="Genomic_DNA"/>
</dbReference>
<keyword evidence="3" id="KW-1185">Reference proteome</keyword>
<dbReference type="InterPro" id="IPR029016">
    <property type="entry name" value="GAF-like_dom_sf"/>
</dbReference>
<dbReference type="PANTHER" id="PTHR38765:SF1">
    <property type="entry name" value="DUF484 DOMAIN-CONTAINING PROTEIN"/>
    <property type="match status" value="1"/>
</dbReference>
<dbReference type="Proteomes" id="UP000327424">
    <property type="component" value="Chromosome"/>
</dbReference>
<dbReference type="InterPro" id="IPR007435">
    <property type="entry name" value="DUF484"/>
</dbReference>